<feature type="transmembrane region" description="Helical" evidence="7">
    <location>
        <begin position="294"/>
        <end position="324"/>
    </location>
</feature>
<dbReference type="SUPFAM" id="SSF103473">
    <property type="entry name" value="MFS general substrate transporter"/>
    <property type="match status" value="1"/>
</dbReference>
<accession>A0ABQ9EP65</accession>
<evidence type="ECO:0000256" key="3">
    <source>
        <dbReference type="ARBA" id="ARBA00022692"/>
    </source>
</evidence>
<feature type="domain" description="Major facilitator superfamily (MFS) profile" evidence="8">
    <location>
        <begin position="540"/>
        <end position="780"/>
    </location>
</feature>
<feature type="transmembrane region" description="Helical" evidence="7">
    <location>
        <begin position="697"/>
        <end position="718"/>
    </location>
</feature>
<feature type="transmembrane region" description="Helical" evidence="7">
    <location>
        <begin position="373"/>
        <end position="392"/>
    </location>
</feature>
<keyword evidence="5 7" id="KW-0472">Membrane</keyword>
<keyword evidence="3 7" id="KW-0812">Transmembrane</keyword>
<feature type="region of interest" description="Disordered" evidence="6">
    <location>
        <begin position="456"/>
        <end position="491"/>
    </location>
</feature>
<protein>
    <recommendedName>
        <fullName evidence="8">Major facilitator superfamily (MFS) profile domain-containing protein</fullName>
    </recommendedName>
</protein>
<feature type="transmembrane region" description="Helical" evidence="7">
    <location>
        <begin position="58"/>
        <end position="78"/>
    </location>
</feature>
<feature type="region of interest" description="Disordered" evidence="6">
    <location>
        <begin position="1"/>
        <end position="31"/>
    </location>
</feature>
<evidence type="ECO:0000259" key="8">
    <source>
        <dbReference type="PROSITE" id="PS50850"/>
    </source>
</evidence>
<evidence type="ECO:0000313" key="9">
    <source>
        <dbReference type="EMBL" id="KAJ8307027.1"/>
    </source>
</evidence>
<feature type="transmembrane region" description="Helical" evidence="7">
    <location>
        <begin position="575"/>
        <end position="593"/>
    </location>
</feature>
<feature type="transmembrane region" description="Helical" evidence="7">
    <location>
        <begin position="541"/>
        <end position="563"/>
    </location>
</feature>
<feature type="transmembrane region" description="Helical" evidence="7">
    <location>
        <begin position="674"/>
        <end position="691"/>
    </location>
</feature>
<evidence type="ECO:0000256" key="5">
    <source>
        <dbReference type="ARBA" id="ARBA00023136"/>
    </source>
</evidence>
<reference evidence="9 10" key="1">
    <citation type="submission" date="2022-12" db="EMBL/GenBank/DDBJ databases">
        <title>Chromosome-level genome of Tegillarca granosa.</title>
        <authorList>
            <person name="Kim J."/>
        </authorList>
    </citation>
    <scope>NUCLEOTIDE SEQUENCE [LARGE SCALE GENOMIC DNA]</scope>
    <source>
        <strain evidence="9">Teg-2019</strain>
        <tissue evidence="9">Adductor muscle</tissue>
    </source>
</reference>
<keyword evidence="10" id="KW-1185">Reference proteome</keyword>
<feature type="compositionally biased region" description="Low complexity" evidence="6">
    <location>
        <begin position="477"/>
        <end position="487"/>
    </location>
</feature>
<sequence length="780" mass="87201">MPTEIDSDDSDVGDRSPARTNKYKVRSTPNPSYNVSSNRDIIDSFLSNINKDLLICKLFYFFFFAAFGSLFPLLAIYFKQLGMNPTQSGILIGFRPFVEFLSAPFWGGIADKYKKGKQLFLLSLFCWVVFTFAIAFVKPPPHHCVEANYTSIPPGYVWRQPDLSGRRKRNVNNFNLDSLLSKKSYFITGSKPKYSFSKETGEKRKFHYAKRNPTLIPGTGVTPVPVGAKSNQNNGYKVATTSSKVVVKLSTLAPIQNQISQTATMPAQGSQGVGDYIRPRYSTIYYEKDAVQDAFFTILLLVVIGEFFSAPAITFADAVTLNILGEDTENYGRQRMFGSLGWALAMFFVGLALDQSTTFPNHPCGIQHLSEKNYVVCFAVFSVLMSCAFITGTQFKFSGLYNGGKEVSLIEYIEYLKDKVMELITGERRVDRSRLFDDADEDIGYLEEKAAKHNADTNTFDPFETKDVQQETETKSQTEQQKQQQNGNGKGLQISLQSKQDMVTDVVKNSENAPHVPNKGEEEPFMGKWLTVIKMLGTFKYISVLFVAWFMGFGIGLIFTFLFWHLQDLGGSPTLFGIASVFNHLSELLAYLFSKKLISAIGHINVLYAGLLGNVGRFLYISFLDNPWWVLPFEFVQGLTHAAVWAACCSYITQAIPLGLRSSAQGILQGLHHGLGRGCGAVFGGMMVYGFGSRTTFCVYGIVCLIILILYFGLNYFLRDRGAFSHGGVSNYGSTVQSSLRDDNFQERNPQKIMMDGPPLAPTQIYQQQPFNSIDQRFGP</sequence>
<proteinExistence type="inferred from homology"/>
<feature type="transmembrane region" description="Helical" evidence="7">
    <location>
        <begin position="605"/>
        <end position="623"/>
    </location>
</feature>
<dbReference type="EMBL" id="JARBDR010000793">
    <property type="protein sequence ID" value="KAJ8307027.1"/>
    <property type="molecule type" value="Genomic_DNA"/>
</dbReference>
<evidence type="ECO:0000256" key="1">
    <source>
        <dbReference type="ARBA" id="ARBA00004141"/>
    </source>
</evidence>
<dbReference type="Pfam" id="PF12832">
    <property type="entry name" value="MFS_1_like"/>
    <property type="match status" value="1"/>
</dbReference>
<dbReference type="Gene3D" id="1.20.1250.20">
    <property type="entry name" value="MFS general substrate transporter like domains"/>
    <property type="match status" value="3"/>
</dbReference>
<evidence type="ECO:0000256" key="7">
    <source>
        <dbReference type="SAM" id="Phobius"/>
    </source>
</evidence>
<evidence type="ECO:0000256" key="4">
    <source>
        <dbReference type="ARBA" id="ARBA00022989"/>
    </source>
</evidence>
<comment type="caution">
    <text evidence="9">The sequence shown here is derived from an EMBL/GenBank/DDBJ whole genome shotgun (WGS) entry which is preliminary data.</text>
</comment>
<dbReference type="InterPro" id="IPR020846">
    <property type="entry name" value="MFS_dom"/>
</dbReference>
<feature type="compositionally biased region" description="Acidic residues" evidence="6">
    <location>
        <begin position="1"/>
        <end position="11"/>
    </location>
</feature>
<feature type="transmembrane region" description="Helical" evidence="7">
    <location>
        <begin position="119"/>
        <end position="137"/>
    </location>
</feature>
<feature type="transmembrane region" description="Helical" evidence="7">
    <location>
        <begin position="90"/>
        <end position="107"/>
    </location>
</feature>
<dbReference type="InterPro" id="IPR051717">
    <property type="entry name" value="MFS_MFSD6"/>
</dbReference>
<evidence type="ECO:0000256" key="6">
    <source>
        <dbReference type="SAM" id="MobiDB-lite"/>
    </source>
</evidence>
<feature type="transmembrane region" description="Helical" evidence="7">
    <location>
        <begin position="635"/>
        <end position="653"/>
    </location>
</feature>
<name>A0ABQ9EP65_TEGGR</name>
<dbReference type="PANTHER" id="PTHR16172:SF2">
    <property type="entry name" value="MAJOR FACILITATOR SUPERFAMILY DOMAIN-CONTAINING PROTEIN 6"/>
    <property type="match status" value="1"/>
</dbReference>
<keyword evidence="4 7" id="KW-1133">Transmembrane helix</keyword>
<feature type="transmembrane region" description="Helical" evidence="7">
    <location>
        <begin position="336"/>
        <end position="353"/>
    </location>
</feature>
<dbReference type="CDD" id="cd17335">
    <property type="entry name" value="MFS_MFSD6"/>
    <property type="match status" value="1"/>
</dbReference>
<dbReference type="InterPro" id="IPR024989">
    <property type="entry name" value="MFS_assoc_dom"/>
</dbReference>
<organism evidence="9 10">
    <name type="scientific">Tegillarca granosa</name>
    <name type="common">Malaysian cockle</name>
    <name type="synonym">Anadara granosa</name>
    <dbReference type="NCBI Taxonomy" id="220873"/>
    <lineage>
        <taxon>Eukaryota</taxon>
        <taxon>Metazoa</taxon>
        <taxon>Spiralia</taxon>
        <taxon>Lophotrochozoa</taxon>
        <taxon>Mollusca</taxon>
        <taxon>Bivalvia</taxon>
        <taxon>Autobranchia</taxon>
        <taxon>Pteriomorphia</taxon>
        <taxon>Arcoida</taxon>
        <taxon>Arcoidea</taxon>
        <taxon>Arcidae</taxon>
        <taxon>Tegillarca</taxon>
    </lineage>
</organism>
<dbReference type="Proteomes" id="UP001217089">
    <property type="component" value="Unassembled WGS sequence"/>
</dbReference>
<evidence type="ECO:0000313" key="10">
    <source>
        <dbReference type="Proteomes" id="UP001217089"/>
    </source>
</evidence>
<dbReference type="PANTHER" id="PTHR16172">
    <property type="entry name" value="MAJOR FACILITATOR SUPERFAMILY DOMAIN-CONTAINING PROTEIN 6-LIKE"/>
    <property type="match status" value="1"/>
</dbReference>
<comment type="similarity">
    <text evidence="2">Belongs to the major facilitator superfamily. MFSD6 family.</text>
</comment>
<feature type="compositionally biased region" description="Basic and acidic residues" evidence="6">
    <location>
        <begin position="463"/>
        <end position="476"/>
    </location>
</feature>
<evidence type="ECO:0000256" key="2">
    <source>
        <dbReference type="ARBA" id="ARBA00005241"/>
    </source>
</evidence>
<gene>
    <name evidence="9" type="ORF">KUTeg_015111</name>
</gene>
<dbReference type="InterPro" id="IPR036259">
    <property type="entry name" value="MFS_trans_sf"/>
</dbReference>
<comment type="subcellular location">
    <subcellularLocation>
        <location evidence="1">Membrane</location>
        <topology evidence="1">Multi-pass membrane protein</topology>
    </subcellularLocation>
</comment>
<dbReference type="PROSITE" id="PS50850">
    <property type="entry name" value="MFS"/>
    <property type="match status" value="1"/>
</dbReference>